<evidence type="ECO:0000256" key="5">
    <source>
        <dbReference type="ARBA" id="ARBA00022989"/>
    </source>
</evidence>
<evidence type="ECO:0000256" key="1">
    <source>
        <dbReference type="ARBA" id="ARBA00022448"/>
    </source>
</evidence>
<dbReference type="InterPro" id="IPR050173">
    <property type="entry name" value="ABC_transporter_C-like"/>
</dbReference>
<proteinExistence type="predicted"/>
<feature type="domain" description="ABC transmembrane type-1" evidence="9">
    <location>
        <begin position="155"/>
        <end position="325"/>
    </location>
</feature>
<dbReference type="InterPro" id="IPR011527">
    <property type="entry name" value="ABC1_TM_dom"/>
</dbReference>
<keyword evidence="2 8" id="KW-0812">Transmembrane</keyword>
<evidence type="ECO:0000259" key="9">
    <source>
        <dbReference type="PROSITE" id="PS50929"/>
    </source>
</evidence>
<keyword evidence="6 8" id="KW-0472">Membrane</keyword>
<dbReference type="PANTHER" id="PTHR24223">
    <property type="entry name" value="ATP-BINDING CASSETTE SUB-FAMILY C"/>
    <property type="match status" value="1"/>
</dbReference>
<evidence type="ECO:0000256" key="2">
    <source>
        <dbReference type="ARBA" id="ARBA00022692"/>
    </source>
</evidence>
<dbReference type="GO" id="GO:0140359">
    <property type="term" value="F:ABC-type transporter activity"/>
    <property type="evidence" value="ECO:0007669"/>
    <property type="project" value="InterPro"/>
</dbReference>
<organism evidence="10">
    <name type="scientific">Diabrotica virgifera virgifera</name>
    <name type="common">western corn rootworm</name>
    <dbReference type="NCBI Taxonomy" id="50390"/>
    <lineage>
        <taxon>Eukaryota</taxon>
        <taxon>Metazoa</taxon>
        <taxon>Ecdysozoa</taxon>
        <taxon>Arthropoda</taxon>
        <taxon>Hexapoda</taxon>
        <taxon>Insecta</taxon>
        <taxon>Pterygota</taxon>
        <taxon>Neoptera</taxon>
        <taxon>Endopterygota</taxon>
        <taxon>Coleoptera</taxon>
        <taxon>Polyphaga</taxon>
        <taxon>Cucujiformia</taxon>
        <taxon>Chrysomeloidea</taxon>
        <taxon>Chrysomelidae</taxon>
        <taxon>Galerucinae</taxon>
        <taxon>Diabroticina</taxon>
        <taxon>Diabroticites</taxon>
        <taxon>Diabrotica</taxon>
    </lineage>
</organism>
<evidence type="ECO:0000256" key="4">
    <source>
        <dbReference type="ARBA" id="ARBA00022840"/>
    </source>
</evidence>
<protein>
    <submittedName>
        <fullName evidence="10">Multidrug resistance-associated protein 4-like</fullName>
    </submittedName>
</protein>
<dbReference type="GO" id="GO:0016020">
    <property type="term" value="C:membrane"/>
    <property type="evidence" value="ECO:0007669"/>
    <property type="project" value="InterPro"/>
</dbReference>
<dbReference type="AlphaFoldDB" id="A0A6P7FQ01"/>
<sequence length="480" mass="53233">MHVLWSIIAQEAEKGDSASWYVDSGASSHMVNYKGFYTQFDGSRNGVVSLEEKRQYSEVQGIVTGLIECVTGSGVENLKIDNVLWLVKLVKQGTKKQLEISDLYEPLDKDNSKTLGDCLERHWKNEILKSRIKKTSPSLLKAIVKAFYFEFLLYGIAWFVLNVLLRCSQPIILFHFIALFSGENREENQGDMYIYGGLLILVSVLSIFFMHHLQIGLASIGMRVRVACSSLVYRKITKLSHQSLGQTAVGQVVNLMSNDVHRFDLVLLPLHAFWAIPFQFVILSYFIWQQVQIASLAGLVSMVIISLPLQGNNITAEKVFSLAQAFNILQLSMAIWYPLAVSHGAEALISIKRLKAFLTLEEKEVSRIKGLSTPGVVMSNVSSSWCDAGETLQDISLNIPPGFLCVVIGPLGAGKSSLLQGKIDTVGTFEQLSRSKLDFAKIIVDSVEPGDKHEETTESSDLTNTVSNPRKASVTSTKFS</sequence>
<evidence type="ECO:0000256" key="7">
    <source>
        <dbReference type="SAM" id="MobiDB-lite"/>
    </source>
</evidence>
<keyword evidence="5 8" id="KW-1133">Transmembrane helix</keyword>
<dbReference type="RefSeq" id="XP_028135088.1">
    <property type="nucleotide sequence ID" value="XM_028279287.1"/>
</dbReference>
<dbReference type="SUPFAM" id="SSF52540">
    <property type="entry name" value="P-loop containing nucleoside triphosphate hydrolases"/>
    <property type="match status" value="1"/>
</dbReference>
<dbReference type="Pfam" id="PF22936">
    <property type="entry name" value="Pol_BBD"/>
    <property type="match status" value="1"/>
</dbReference>
<dbReference type="Gene3D" id="3.40.50.300">
    <property type="entry name" value="P-loop containing nucleotide triphosphate hydrolases"/>
    <property type="match status" value="1"/>
</dbReference>
<dbReference type="PROSITE" id="PS50929">
    <property type="entry name" value="ABC_TM1F"/>
    <property type="match status" value="1"/>
</dbReference>
<keyword evidence="4" id="KW-0067">ATP-binding</keyword>
<keyword evidence="1" id="KW-0813">Transport</keyword>
<gene>
    <name evidence="10" type="primary">LOC114329994</name>
</gene>
<evidence type="ECO:0000256" key="6">
    <source>
        <dbReference type="ARBA" id="ARBA00023136"/>
    </source>
</evidence>
<dbReference type="Gene3D" id="1.20.1560.10">
    <property type="entry name" value="ABC transporter type 1, transmembrane domain"/>
    <property type="match status" value="1"/>
</dbReference>
<evidence type="ECO:0000256" key="3">
    <source>
        <dbReference type="ARBA" id="ARBA00022741"/>
    </source>
</evidence>
<feature type="compositionally biased region" description="Polar residues" evidence="7">
    <location>
        <begin position="459"/>
        <end position="480"/>
    </location>
</feature>
<dbReference type="InterPro" id="IPR027417">
    <property type="entry name" value="P-loop_NTPase"/>
</dbReference>
<evidence type="ECO:0000256" key="8">
    <source>
        <dbReference type="SAM" id="Phobius"/>
    </source>
</evidence>
<reference evidence="10" key="1">
    <citation type="submission" date="2025-08" db="UniProtKB">
        <authorList>
            <consortium name="RefSeq"/>
        </authorList>
    </citation>
    <scope>IDENTIFICATION</scope>
    <source>
        <tissue evidence="10">Whole insect</tissue>
    </source>
</reference>
<dbReference type="InParanoid" id="A0A6P7FQ01"/>
<dbReference type="Pfam" id="PF00664">
    <property type="entry name" value="ABC_membrane"/>
    <property type="match status" value="1"/>
</dbReference>
<dbReference type="InterPro" id="IPR036640">
    <property type="entry name" value="ABC1_TM_sf"/>
</dbReference>
<dbReference type="GO" id="GO:0005524">
    <property type="term" value="F:ATP binding"/>
    <property type="evidence" value="ECO:0007669"/>
    <property type="project" value="UniProtKB-KW"/>
</dbReference>
<feature type="region of interest" description="Disordered" evidence="7">
    <location>
        <begin position="450"/>
        <end position="480"/>
    </location>
</feature>
<dbReference type="PANTHER" id="PTHR24223:SF415">
    <property type="entry name" value="FI20190P1"/>
    <property type="match status" value="1"/>
</dbReference>
<keyword evidence="3" id="KW-0547">Nucleotide-binding</keyword>
<accession>A0A6P7FQ01</accession>
<dbReference type="InterPro" id="IPR054722">
    <property type="entry name" value="PolX-like_BBD"/>
</dbReference>
<feature type="transmembrane region" description="Helical" evidence="8">
    <location>
        <begin position="192"/>
        <end position="209"/>
    </location>
</feature>
<dbReference type="SUPFAM" id="SSF90123">
    <property type="entry name" value="ABC transporter transmembrane region"/>
    <property type="match status" value="1"/>
</dbReference>
<evidence type="ECO:0000313" key="10">
    <source>
        <dbReference type="RefSeq" id="XP_028135088.1"/>
    </source>
</evidence>
<name>A0A6P7FQ01_DIAVI</name>
<feature type="transmembrane region" description="Helical" evidence="8">
    <location>
        <begin position="265"/>
        <end position="287"/>
    </location>
</feature>